<reference evidence="1" key="2">
    <citation type="submission" date="2025-08" db="UniProtKB">
        <authorList>
            <consortium name="Ensembl"/>
        </authorList>
    </citation>
    <scope>IDENTIFICATION</scope>
</reference>
<dbReference type="AlphaFoldDB" id="A0A2K6JQK4"/>
<protein>
    <submittedName>
        <fullName evidence="1">Uncharacterized protein</fullName>
    </submittedName>
</protein>
<evidence type="ECO:0000313" key="2">
    <source>
        <dbReference type="Proteomes" id="UP000233180"/>
    </source>
</evidence>
<evidence type="ECO:0000313" key="1">
    <source>
        <dbReference type="Ensembl" id="ENSRBIP00000001306.1"/>
    </source>
</evidence>
<dbReference type="Ensembl" id="ENSRBIT00000007275.1">
    <property type="protein sequence ID" value="ENSRBIP00000001306.1"/>
    <property type="gene ID" value="ENSRBIG00000006730.1"/>
</dbReference>
<accession>A0A2K6JQK4</accession>
<reference evidence="1" key="3">
    <citation type="submission" date="2025-09" db="UniProtKB">
        <authorList>
            <consortium name="Ensembl"/>
        </authorList>
    </citation>
    <scope>IDENTIFICATION</scope>
</reference>
<reference evidence="1 2" key="1">
    <citation type="submission" date="2016-06" db="EMBL/GenBank/DDBJ databases">
        <title>Genome of Rhinopithecus bieti.</title>
        <authorList>
            <person name="Wu"/>
            <person name="C.-I. and Zhang"/>
            <person name="Y."/>
        </authorList>
    </citation>
    <scope>NUCLEOTIDE SEQUENCE</scope>
</reference>
<dbReference type="Proteomes" id="UP000233180">
    <property type="component" value="Unassembled WGS sequence"/>
</dbReference>
<name>A0A2K6JQK4_RHIBE</name>
<dbReference type="OMA" id="ASIIPMF"/>
<keyword evidence="2" id="KW-1185">Reference proteome</keyword>
<proteinExistence type="predicted"/>
<sequence>MLETGSDIFNGSFSSDLYYSSVRCLYRAIPPGLTASIIPMFPYSPPYLSICLLYAQEYSKVAQWHEE</sequence>
<dbReference type="GeneTree" id="ENSGT00910000147674"/>
<organism evidence="1 2">
    <name type="scientific">Rhinopithecus bieti</name>
    <name type="common">Black snub-nosed monkey</name>
    <name type="synonym">Pygathrix bieti</name>
    <dbReference type="NCBI Taxonomy" id="61621"/>
    <lineage>
        <taxon>Eukaryota</taxon>
        <taxon>Metazoa</taxon>
        <taxon>Chordata</taxon>
        <taxon>Craniata</taxon>
        <taxon>Vertebrata</taxon>
        <taxon>Euteleostomi</taxon>
        <taxon>Mammalia</taxon>
        <taxon>Eutheria</taxon>
        <taxon>Euarchontoglires</taxon>
        <taxon>Primates</taxon>
        <taxon>Haplorrhini</taxon>
        <taxon>Catarrhini</taxon>
        <taxon>Cercopithecidae</taxon>
        <taxon>Colobinae</taxon>
        <taxon>Rhinopithecus</taxon>
    </lineage>
</organism>